<name>A0A6V7F5Z5_9XANT</name>
<organism evidence="1">
    <name type="scientific">Xanthomonas hortorum pv. pelargonii</name>
    <dbReference type="NCBI Taxonomy" id="453602"/>
    <lineage>
        <taxon>Bacteria</taxon>
        <taxon>Pseudomonadati</taxon>
        <taxon>Pseudomonadota</taxon>
        <taxon>Gammaproteobacteria</taxon>
        <taxon>Lysobacterales</taxon>
        <taxon>Lysobacteraceae</taxon>
        <taxon>Xanthomonas</taxon>
    </lineage>
</organism>
<reference evidence="1" key="1">
    <citation type="submission" date="2020-07" db="EMBL/GenBank/DDBJ databases">
        <authorList>
            <person name="Pothier F. J."/>
        </authorList>
    </citation>
    <scope>NUCLEOTIDE SEQUENCE</scope>
    <source>
        <strain evidence="1">CFBP 2533</strain>
    </source>
</reference>
<accession>A0A6V7F5Z5</accession>
<evidence type="ECO:0000313" key="1">
    <source>
        <dbReference type="EMBL" id="CAD0358871.1"/>
    </source>
</evidence>
<dbReference type="EMBL" id="LR828261">
    <property type="protein sequence ID" value="CAD0358876.1"/>
    <property type="molecule type" value="Genomic_DNA"/>
</dbReference>
<dbReference type="AlphaFoldDB" id="A0A6V7F5Z5"/>
<sequence length="73" mass="8319">MHRKLRGTHGGVDRIDIANPDVTSRIAGSRIKVRVCEEMQFHLATRQDRVPRIVRMHVADKAKPSIEGDRAFD</sequence>
<dbReference type="EMBL" id="LR828261">
    <property type="protein sequence ID" value="CAD0358871.1"/>
    <property type="molecule type" value="Genomic_DNA"/>
</dbReference>
<gene>
    <name evidence="1" type="ORF">CFBP2533_43070</name>
</gene>
<proteinExistence type="predicted"/>
<protein>
    <submittedName>
        <fullName evidence="1">Uncharacterized protein</fullName>
    </submittedName>
</protein>